<feature type="transmembrane region" description="Helical" evidence="1">
    <location>
        <begin position="12"/>
        <end position="34"/>
    </location>
</feature>
<dbReference type="EMBL" id="JACYTQ010000010">
    <property type="protein sequence ID" value="MBD8490998.1"/>
    <property type="molecule type" value="Genomic_DNA"/>
</dbReference>
<evidence type="ECO:0000256" key="1">
    <source>
        <dbReference type="SAM" id="Phobius"/>
    </source>
</evidence>
<accession>A0ABR9ASY6</accession>
<dbReference type="RefSeq" id="WP_192011878.1">
    <property type="nucleotide sequence ID" value="NZ_JACYTQ010000010.1"/>
</dbReference>
<evidence type="ECO:0000313" key="3">
    <source>
        <dbReference type="Proteomes" id="UP000647133"/>
    </source>
</evidence>
<name>A0ABR9ASY6_9BACT</name>
<reference evidence="2 3" key="1">
    <citation type="submission" date="2020-09" db="EMBL/GenBank/DDBJ databases">
        <title>Echinicola sp. CAU 1574 isolated from sand of Sido Beach.</title>
        <authorList>
            <person name="Kim W."/>
        </authorList>
    </citation>
    <scope>NUCLEOTIDE SEQUENCE [LARGE SCALE GENOMIC DNA]</scope>
    <source>
        <strain evidence="2 3">CAU 1574</strain>
    </source>
</reference>
<sequence>MEEIINSLLDKPLAFIITIGGIIFLGLSGITKAFKIEVDRKNSIRLFWAGLSLLIIGIPIYYLGDNQLSPDLDVKLLKVEFFKNDAGHICEESLIHIRETYQIKNAEGEKFTKVILSQGGIHSQDIIYQDKSGNYAINYCYNPDFERTFRTVIMSSSGKTSNIIKYKISSEDVSQIQEQAPRLVRY</sequence>
<feature type="transmembrane region" description="Helical" evidence="1">
    <location>
        <begin position="46"/>
        <end position="64"/>
    </location>
</feature>
<proteinExistence type="predicted"/>
<gene>
    <name evidence="2" type="ORF">IFO69_19755</name>
</gene>
<dbReference type="Proteomes" id="UP000647133">
    <property type="component" value="Unassembled WGS sequence"/>
</dbReference>
<evidence type="ECO:0000313" key="2">
    <source>
        <dbReference type="EMBL" id="MBD8490998.1"/>
    </source>
</evidence>
<comment type="caution">
    <text evidence="2">The sequence shown here is derived from an EMBL/GenBank/DDBJ whole genome shotgun (WGS) entry which is preliminary data.</text>
</comment>
<keyword evidence="1" id="KW-1133">Transmembrane helix</keyword>
<keyword evidence="3" id="KW-1185">Reference proteome</keyword>
<keyword evidence="1" id="KW-0812">Transmembrane</keyword>
<keyword evidence="1" id="KW-0472">Membrane</keyword>
<protein>
    <submittedName>
        <fullName evidence="2">Uncharacterized protein</fullName>
    </submittedName>
</protein>
<organism evidence="2 3">
    <name type="scientific">Echinicola arenosa</name>
    <dbReference type="NCBI Taxonomy" id="2774144"/>
    <lineage>
        <taxon>Bacteria</taxon>
        <taxon>Pseudomonadati</taxon>
        <taxon>Bacteroidota</taxon>
        <taxon>Cytophagia</taxon>
        <taxon>Cytophagales</taxon>
        <taxon>Cyclobacteriaceae</taxon>
        <taxon>Echinicola</taxon>
    </lineage>
</organism>